<evidence type="ECO:0000313" key="4">
    <source>
        <dbReference type="Proteomes" id="UP000316256"/>
    </source>
</evidence>
<sequence length="525" mass="54383">MTSTRSGRIGWSRRRRPTALAIAAGLTVAACGGGSSGETTPATASHAAGTYADAPCPSPNVPGVPQLDLGPDFTCGFLTVPENRAHPQGRTIGFAVARVKAASASPRPDPLVYLTGGPGGTGLALAPTFVKYGLNRDRDVIFVDQRGTLHADPFLGCPEVDGFMAAATGMSVQAPSTRDDDVAAVTTCRNRLADKGADLSAYDTTENAADIADLRTALGVDQWNVYGVSASSNLALQLLRDHPEGIRSVVLDSLVPPQAVLMNQFWPSAAEGYRALFDACAAQSACAAAYPHLADEFTATVNRLARQPLSVDLPGSAGQPPRHVVIDGYTLANLVVALSLSPGTYADLPATIHAIAGGDGTAAATALLGTLTPPGLVGYGLTYGTFCREHAAFTDTATVLATAKTALPDFPDEVLSLPPQVPRIFDECSIWDVGRAPASVHDPTHSDVPALLMAGTFDAVTPPSQADEAATTLPRSTVVRFPGLGHDVLGVSDCARTVMLDFLDHPDGYDSGCVGSVVVPTFTTR</sequence>
<dbReference type="Pfam" id="PF00561">
    <property type="entry name" value="Abhydrolase_1"/>
    <property type="match status" value="1"/>
</dbReference>
<dbReference type="InterPro" id="IPR029058">
    <property type="entry name" value="AB_hydrolase_fold"/>
</dbReference>
<name>A0A541BAD4_9NOCA</name>
<keyword evidence="3" id="KW-0378">Hydrolase</keyword>
<dbReference type="OrthoDB" id="9796770at2"/>
<dbReference type="EMBL" id="VIGH01000004">
    <property type="protein sequence ID" value="TQF69287.1"/>
    <property type="molecule type" value="Genomic_DNA"/>
</dbReference>
<feature type="domain" description="AB hydrolase-1" evidence="1">
    <location>
        <begin position="110"/>
        <end position="323"/>
    </location>
</feature>
<evidence type="ECO:0000313" key="3">
    <source>
        <dbReference type="EMBL" id="TQF69287.1"/>
    </source>
</evidence>
<reference evidence="3 4" key="1">
    <citation type="submission" date="2019-06" db="EMBL/GenBank/DDBJ databases">
        <title>Rhodococcus spaelei sp. nov., isolated from a cave.</title>
        <authorList>
            <person name="Lee S.D."/>
        </authorList>
    </citation>
    <scope>NUCLEOTIDE SEQUENCE [LARGE SCALE GENOMIC DNA]</scope>
    <source>
        <strain evidence="3 4">C9-5</strain>
    </source>
</reference>
<dbReference type="RefSeq" id="WP_142099197.1">
    <property type="nucleotide sequence ID" value="NZ_VIGH01000004.1"/>
</dbReference>
<protein>
    <submittedName>
        <fullName evidence="3">Alpha/beta hydrolase</fullName>
    </submittedName>
</protein>
<dbReference type="Pfam" id="PF08386">
    <property type="entry name" value="Abhydrolase_4"/>
    <property type="match status" value="1"/>
</dbReference>
<dbReference type="InterPro" id="IPR013595">
    <property type="entry name" value="Pept_S33_TAP-like_C"/>
</dbReference>
<dbReference type="GO" id="GO:0005737">
    <property type="term" value="C:cytoplasm"/>
    <property type="evidence" value="ECO:0007669"/>
    <property type="project" value="InterPro"/>
</dbReference>
<organism evidence="3 4">
    <name type="scientific">Rhodococcus spelaei</name>
    <dbReference type="NCBI Taxonomy" id="2546320"/>
    <lineage>
        <taxon>Bacteria</taxon>
        <taxon>Bacillati</taxon>
        <taxon>Actinomycetota</taxon>
        <taxon>Actinomycetes</taxon>
        <taxon>Mycobacteriales</taxon>
        <taxon>Nocardiaceae</taxon>
        <taxon>Rhodococcus</taxon>
    </lineage>
</organism>
<dbReference type="SUPFAM" id="SSF53474">
    <property type="entry name" value="alpha/beta-Hydrolases"/>
    <property type="match status" value="1"/>
</dbReference>
<dbReference type="PROSITE" id="PS51257">
    <property type="entry name" value="PROKAR_LIPOPROTEIN"/>
    <property type="match status" value="1"/>
</dbReference>
<proteinExistence type="predicted"/>
<dbReference type="GO" id="GO:0004177">
    <property type="term" value="F:aminopeptidase activity"/>
    <property type="evidence" value="ECO:0007669"/>
    <property type="project" value="UniProtKB-EC"/>
</dbReference>
<dbReference type="Proteomes" id="UP000316256">
    <property type="component" value="Unassembled WGS sequence"/>
</dbReference>
<dbReference type="InterPro" id="IPR005944">
    <property type="entry name" value="Pro_iminopeptidase"/>
</dbReference>
<comment type="caution">
    <text evidence="3">The sequence shown here is derived from an EMBL/GenBank/DDBJ whole genome shotgun (WGS) entry which is preliminary data.</text>
</comment>
<keyword evidence="4" id="KW-1185">Reference proteome</keyword>
<dbReference type="InterPro" id="IPR000073">
    <property type="entry name" value="AB_hydrolase_1"/>
</dbReference>
<gene>
    <name evidence="3" type="ORF">FK531_11145</name>
</gene>
<dbReference type="PANTHER" id="PTHR43722">
    <property type="entry name" value="PROLINE IMINOPEPTIDASE"/>
    <property type="match status" value="1"/>
</dbReference>
<evidence type="ECO:0000259" key="2">
    <source>
        <dbReference type="Pfam" id="PF08386"/>
    </source>
</evidence>
<dbReference type="Gene3D" id="3.40.50.1820">
    <property type="entry name" value="alpha/beta hydrolase"/>
    <property type="match status" value="1"/>
</dbReference>
<dbReference type="GO" id="GO:0006508">
    <property type="term" value="P:proteolysis"/>
    <property type="evidence" value="ECO:0007669"/>
    <property type="project" value="InterPro"/>
</dbReference>
<dbReference type="AlphaFoldDB" id="A0A541BAD4"/>
<evidence type="ECO:0000259" key="1">
    <source>
        <dbReference type="Pfam" id="PF00561"/>
    </source>
</evidence>
<accession>A0A541BAD4</accession>
<dbReference type="PANTHER" id="PTHR43722:SF1">
    <property type="entry name" value="PROLINE IMINOPEPTIDASE"/>
    <property type="match status" value="1"/>
</dbReference>
<feature type="domain" description="Peptidase S33 tripeptidyl aminopeptidase-like C-terminal" evidence="2">
    <location>
        <begin position="426"/>
        <end position="506"/>
    </location>
</feature>